<gene>
    <name evidence="1" type="ORF">NBRC3257_1055</name>
</gene>
<dbReference type="EMBL" id="BASM01000013">
    <property type="protein sequence ID" value="GAD26056.1"/>
    <property type="molecule type" value="Genomic_DNA"/>
</dbReference>
<proteinExistence type="predicted"/>
<sequence>MRVKSEKFHFVRLGRKRKKPPILKGNAPVFSVLKAKRRYVMDDRTDRSMSLLKGSFF</sequence>
<evidence type="ECO:0000313" key="2">
    <source>
        <dbReference type="Proteomes" id="UP000018209"/>
    </source>
</evidence>
<evidence type="ECO:0008006" key="3">
    <source>
        <dbReference type="Google" id="ProtNLM"/>
    </source>
</evidence>
<name>A0ABQ0IV36_GLUTH</name>
<organism evidence="1 2">
    <name type="scientific">Gluconobacter thailandicus NBRC 3257</name>
    <dbReference type="NCBI Taxonomy" id="1381097"/>
    <lineage>
        <taxon>Bacteria</taxon>
        <taxon>Pseudomonadati</taxon>
        <taxon>Pseudomonadota</taxon>
        <taxon>Alphaproteobacteria</taxon>
        <taxon>Acetobacterales</taxon>
        <taxon>Acetobacteraceae</taxon>
        <taxon>Gluconobacter</taxon>
    </lineage>
</organism>
<accession>A0ABQ0IV36</accession>
<dbReference type="Proteomes" id="UP000018209">
    <property type="component" value="Unassembled WGS sequence"/>
</dbReference>
<protein>
    <recommendedName>
        <fullName evidence="3">Transposase</fullName>
    </recommendedName>
</protein>
<reference evidence="1 2" key="1">
    <citation type="submission" date="2013-08" db="EMBL/GenBank/DDBJ databases">
        <title>Gluconobacter thailandicus NBRC 3257 whole genome sequence.</title>
        <authorList>
            <person name="Matsutani M."/>
            <person name="Yakushi T."/>
            <person name="Matsushita K."/>
        </authorList>
    </citation>
    <scope>NUCLEOTIDE SEQUENCE [LARGE SCALE GENOMIC DNA]</scope>
    <source>
        <strain evidence="1 2">NBRC 3257</strain>
    </source>
</reference>
<evidence type="ECO:0000313" key="1">
    <source>
        <dbReference type="EMBL" id="GAD26056.1"/>
    </source>
</evidence>
<comment type="caution">
    <text evidence="1">The sequence shown here is derived from an EMBL/GenBank/DDBJ whole genome shotgun (WGS) entry which is preliminary data.</text>
</comment>
<keyword evidence="2" id="KW-1185">Reference proteome</keyword>